<evidence type="ECO:0000313" key="4">
    <source>
        <dbReference type="Proteomes" id="UP000808337"/>
    </source>
</evidence>
<keyword evidence="1" id="KW-0472">Membrane</keyword>
<keyword evidence="3" id="KW-0378">Hydrolase</keyword>
<keyword evidence="3" id="KW-0482">Metalloprotease</keyword>
<feature type="transmembrane region" description="Helical" evidence="1">
    <location>
        <begin position="12"/>
        <end position="29"/>
    </location>
</feature>
<sequence length="227" mass="25929">MNRDKIFKFLTSRIVVISIIIGIILLSYFNGTIGYFTGLLLALITFWASHFKWAEFGISLPDWSKAIGRAIVFAVVLFLVVDIILQPLIELVFGQVNLNDFTNVKGNLINTLVFIFLMWIAGAIGEEFMYRGFFMRRLAVALGDTDRSWLISAILISMMFGFAHLYQGMSGVISTVCTGFMFSMIFYKNRNNLILSMLTHGFYDMIGIALIYLGKERFFVDWIHSLF</sequence>
<proteinExistence type="predicted"/>
<feature type="domain" description="CAAX prenyl protease 2/Lysostaphin resistance protein A-like" evidence="2">
    <location>
        <begin position="110"/>
        <end position="205"/>
    </location>
</feature>
<evidence type="ECO:0000256" key="1">
    <source>
        <dbReference type="SAM" id="Phobius"/>
    </source>
</evidence>
<feature type="transmembrane region" description="Helical" evidence="1">
    <location>
        <begin position="66"/>
        <end position="89"/>
    </location>
</feature>
<dbReference type="EMBL" id="JADKGY010000035">
    <property type="protein sequence ID" value="MBK9985320.1"/>
    <property type="molecule type" value="Genomic_DNA"/>
</dbReference>
<comment type="caution">
    <text evidence="3">The sequence shown here is derived from an EMBL/GenBank/DDBJ whole genome shotgun (WGS) entry which is preliminary data.</text>
</comment>
<evidence type="ECO:0000259" key="2">
    <source>
        <dbReference type="Pfam" id="PF02517"/>
    </source>
</evidence>
<protein>
    <submittedName>
        <fullName evidence="3">CPBP family intramembrane metalloprotease</fullName>
    </submittedName>
</protein>
<dbReference type="Proteomes" id="UP000808337">
    <property type="component" value="Unassembled WGS sequence"/>
</dbReference>
<dbReference type="AlphaFoldDB" id="A0A9D7SXZ6"/>
<feature type="transmembrane region" description="Helical" evidence="1">
    <location>
        <begin position="109"/>
        <end position="128"/>
    </location>
</feature>
<feature type="transmembrane region" description="Helical" evidence="1">
    <location>
        <begin position="172"/>
        <end position="187"/>
    </location>
</feature>
<dbReference type="GO" id="GO:0080120">
    <property type="term" value="P:CAAX-box protein maturation"/>
    <property type="evidence" value="ECO:0007669"/>
    <property type="project" value="UniProtKB-ARBA"/>
</dbReference>
<dbReference type="GO" id="GO:0004175">
    <property type="term" value="F:endopeptidase activity"/>
    <property type="evidence" value="ECO:0007669"/>
    <property type="project" value="UniProtKB-ARBA"/>
</dbReference>
<organism evidence="3 4">
    <name type="scientific">Candidatus Opimibacter skivensis</name>
    <dbReference type="NCBI Taxonomy" id="2982028"/>
    <lineage>
        <taxon>Bacteria</taxon>
        <taxon>Pseudomonadati</taxon>
        <taxon>Bacteroidota</taxon>
        <taxon>Saprospiria</taxon>
        <taxon>Saprospirales</taxon>
        <taxon>Saprospiraceae</taxon>
        <taxon>Candidatus Opimibacter</taxon>
    </lineage>
</organism>
<keyword evidence="1" id="KW-0812">Transmembrane</keyword>
<dbReference type="InterPro" id="IPR003675">
    <property type="entry name" value="Rce1/LyrA-like_dom"/>
</dbReference>
<feature type="transmembrane region" description="Helical" evidence="1">
    <location>
        <begin position="194"/>
        <end position="213"/>
    </location>
</feature>
<gene>
    <name evidence="3" type="ORF">IPP15_23775</name>
</gene>
<dbReference type="Pfam" id="PF02517">
    <property type="entry name" value="Rce1-like"/>
    <property type="match status" value="1"/>
</dbReference>
<evidence type="ECO:0000313" key="3">
    <source>
        <dbReference type="EMBL" id="MBK9985320.1"/>
    </source>
</evidence>
<keyword evidence="1" id="KW-1133">Transmembrane helix</keyword>
<reference evidence="3 4" key="1">
    <citation type="submission" date="2020-10" db="EMBL/GenBank/DDBJ databases">
        <title>Connecting structure to function with the recovery of over 1000 high-quality activated sludge metagenome-assembled genomes encoding full-length rRNA genes using long-read sequencing.</title>
        <authorList>
            <person name="Singleton C.M."/>
            <person name="Petriglieri F."/>
            <person name="Kristensen J.M."/>
            <person name="Kirkegaard R.H."/>
            <person name="Michaelsen T.Y."/>
            <person name="Andersen M.H."/>
            <person name="Karst S.M."/>
            <person name="Dueholm M.S."/>
            <person name="Nielsen P.H."/>
            <person name="Albertsen M."/>
        </authorList>
    </citation>
    <scope>NUCLEOTIDE SEQUENCE [LARGE SCALE GENOMIC DNA]</scope>
    <source>
        <strain evidence="3">Ribe_18-Q3-R11-54_MAXAC.273</strain>
    </source>
</reference>
<name>A0A9D7SXZ6_9BACT</name>
<accession>A0A9D7SXZ6</accession>
<dbReference type="GO" id="GO:0008237">
    <property type="term" value="F:metallopeptidase activity"/>
    <property type="evidence" value="ECO:0007669"/>
    <property type="project" value="UniProtKB-KW"/>
</dbReference>
<keyword evidence="3" id="KW-0645">Protease</keyword>